<dbReference type="EMBL" id="AMCV02000034">
    <property type="protein sequence ID" value="TDZ16586.1"/>
    <property type="molecule type" value="Genomic_DNA"/>
</dbReference>
<evidence type="ECO:0000313" key="2">
    <source>
        <dbReference type="EMBL" id="TDZ16586.1"/>
    </source>
</evidence>
<gene>
    <name evidence="2" type="ORF">Cob_v010477</name>
</gene>
<feature type="compositionally biased region" description="Low complexity" evidence="1">
    <location>
        <begin position="20"/>
        <end position="29"/>
    </location>
</feature>
<feature type="compositionally biased region" description="Basic and acidic residues" evidence="1">
    <location>
        <begin position="38"/>
        <end position="61"/>
    </location>
</feature>
<feature type="compositionally biased region" description="Basic and acidic residues" evidence="1">
    <location>
        <begin position="70"/>
        <end position="79"/>
    </location>
</feature>
<organism evidence="2 3">
    <name type="scientific">Colletotrichum orbiculare (strain 104-T / ATCC 96160 / CBS 514.97 / LARS 414 / MAFF 240422)</name>
    <name type="common">Cucumber anthracnose fungus</name>
    <name type="synonym">Colletotrichum lagenarium</name>
    <dbReference type="NCBI Taxonomy" id="1213857"/>
    <lineage>
        <taxon>Eukaryota</taxon>
        <taxon>Fungi</taxon>
        <taxon>Dikarya</taxon>
        <taxon>Ascomycota</taxon>
        <taxon>Pezizomycotina</taxon>
        <taxon>Sordariomycetes</taxon>
        <taxon>Hypocreomycetidae</taxon>
        <taxon>Glomerellales</taxon>
        <taxon>Glomerellaceae</taxon>
        <taxon>Colletotrichum</taxon>
        <taxon>Colletotrichum orbiculare species complex</taxon>
    </lineage>
</organism>
<keyword evidence="3" id="KW-1185">Reference proteome</keyword>
<reference evidence="3" key="1">
    <citation type="journal article" date="2013" name="New Phytol.">
        <title>Comparative genomic and transcriptomic analyses reveal the hemibiotrophic stage shift of Colletotrichum fungi.</title>
        <authorList>
            <person name="Gan P."/>
            <person name="Ikeda K."/>
            <person name="Irieda H."/>
            <person name="Narusaka M."/>
            <person name="O'Connell R.J."/>
            <person name="Narusaka Y."/>
            <person name="Takano Y."/>
            <person name="Kubo Y."/>
            <person name="Shirasu K."/>
        </authorList>
    </citation>
    <scope>NUCLEOTIDE SEQUENCE [LARGE SCALE GENOMIC DNA]</scope>
    <source>
        <strain evidence="3">104-T / ATCC 96160 / CBS 514.97 / LARS 414 / MAFF 240422</strain>
    </source>
</reference>
<feature type="region of interest" description="Disordered" evidence="1">
    <location>
        <begin position="1"/>
        <end position="79"/>
    </location>
</feature>
<evidence type="ECO:0000256" key="1">
    <source>
        <dbReference type="SAM" id="MobiDB-lite"/>
    </source>
</evidence>
<dbReference type="Proteomes" id="UP000014480">
    <property type="component" value="Unassembled WGS sequence"/>
</dbReference>
<accession>A0A484FG61</accession>
<dbReference type="AlphaFoldDB" id="A0A484FG61"/>
<comment type="caution">
    <text evidence="2">The sequence shown here is derived from an EMBL/GenBank/DDBJ whole genome shotgun (WGS) entry which is preliminary data.</text>
</comment>
<name>A0A484FG61_COLOR</name>
<sequence>MVNLESSSDTNPVPATRKISPSASSPSTPGTERPQSQARDRRKEASVPIDDSRSGTADRADSCSQRAPRRHDLDWTRPG</sequence>
<feature type="compositionally biased region" description="Polar residues" evidence="1">
    <location>
        <begin position="1"/>
        <end position="13"/>
    </location>
</feature>
<protein>
    <submittedName>
        <fullName evidence="2">Uncharacterized protein</fullName>
    </submittedName>
</protein>
<proteinExistence type="predicted"/>
<reference evidence="3" key="2">
    <citation type="journal article" date="2019" name="Mol. Plant Microbe Interact.">
        <title>Genome sequence resources for four phytopathogenic fungi from the Colletotrichum orbiculare species complex.</title>
        <authorList>
            <person name="Gan P."/>
            <person name="Tsushima A."/>
            <person name="Narusaka M."/>
            <person name="Narusaka Y."/>
            <person name="Takano Y."/>
            <person name="Kubo Y."/>
            <person name="Shirasu K."/>
        </authorList>
    </citation>
    <scope>GENOME REANNOTATION</scope>
    <source>
        <strain evidence="3">104-T / ATCC 96160 / CBS 514.97 / LARS 414 / MAFF 240422</strain>
    </source>
</reference>
<evidence type="ECO:0000313" key="3">
    <source>
        <dbReference type="Proteomes" id="UP000014480"/>
    </source>
</evidence>